<feature type="region of interest" description="Disordered" evidence="2">
    <location>
        <begin position="841"/>
        <end position="931"/>
    </location>
</feature>
<dbReference type="Gene3D" id="3.90.550.20">
    <property type="match status" value="1"/>
</dbReference>
<dbReference type="InterPro" id="IPR008441">
    <property type="entry name" value="AfumC-like_glycosyl_Trfase"/>
</dbReference>
<proteinExistence type="predicted"/>
<feature type="compositionally biased region" description="Polar residues" evidence="2">
    <location>
        <begin position="852"/>
        <end position="864"/>
    </location>
</feature>
<feature type="compositionally biased region" description="Acidic residues" evidence="2">
    <location>
        <begin position="482"/>
        <end position="500"/>
    </location>
</feature>
<evidence type="ECO:0000313" key="3">
    <source>
        <dbReference type="EMBL" id="CAK5272660.1"/>
    </source>
</evidence>
<reference evidence="3" key="1">
    <citation type="submission" date="2023-11" db="EMBL/GenBank/DDBJ databases">
        <authorList>
            <person name="De Vega J J."/>
            <person name="De Vega J J."/>
        </authorList>
    </citation>
    <scope>NUCLEOTIDE SEQUENCE</scope>
</reference>
<sequence>MPNPQNYPIPDGLYAIDPSHLDLRSDADVDHALLNPQPVTHTKNIWFFWHSGFATMPPHHKRTVRAWHRRFSRAGWVARVVDLAEHSPTHVKHYLDVTDPAVFPQAFRERTLSGTYAIQHNSDLVRFPLLVTHGGVYADVGMMQIGDLDRLWMETIGNAESPWEVLSYDFGSGARGLTNYFLGSLPGNPYFERCHRLLLKLWEGRTDTEGLYCHPLLAGVPMLGADGSLSFEENGITYGPEECSRMLTDYIIQGQVITAVLGLVDEAGGWDGPRYAQDHVYCIDFMVGAQLINQYTAWDGHLAFELMSLQMPGAGEEESAKQKQAREIVEGVLGRSFAVKLATGIIQRMMGETLGTLWKQNTGSDDIPGTYGHWIRHGMIYWNQKEIPPAVIFELRQPLRVGPLLAMFLAHSLMAPDVDVAFMDALGLSEWHAIRPGKPPLSLYVREITSVSATFILSSTFSSARFGPDDADPFLASLGLAAEDENEEDEREDDETDDSGSGEPKKTSVISEALAKGLSVNVNGTVWKGVYIRIDEKIDEAVIIIYGLMPGKKYDIDLGLVQGGQSNNIRRQVVTDDGDHSKSESDSSSESPLPTPSSSPGTASTTPPLAAPRPQFTLEDRRSQLQHTLTLMSTERDSLAVSLKAARRDAQKVDAALRSEIEILKRASEKNAAAEHRARQKVLALQEAAKRAQASTREMEELVRELETELPDLRTQRAEKEAVYARLKEDADKARRECERKAELERRRHDGMKGELTMLSHKMDKVQVKRDKLEGTVIPDLEDQLRDIELEIQHLESDPLAYPYSQDTADALDEADQLNAYNLQWTRQQQQQVPGILTRPSPIPIQRPGQPAPSSSFPQWSTAPRHQPAPRMMAQAPQRRSSLKSMFAETAAPSVTAASTLSSRAAPFEPARSRTGGGSAVWSAARSPGKW</sequence>
<feature type="coiled-coil region" evidence="1">
    <location>
        <begin position="685"/>
        <end position="748"/>
    </location>
</feature>
<accession>A0AAD2HDA4</accession>
<evidence type="ECO:0000256" key="2">
    <source>
        <dbReference type="SAM" id="MobiDB-lite"/>
    </source>
</evidence>
<comment type="caution">
    <text evidence="3">The sequence shown here is derived from an EMBL/GenBank/DDBJ whole genome shotgun (WGS) entry which is preliminary data.</text>
</comment>
<gene>
    <name evidence="3" type="ORF">MYCIT1_LOCUS18462</name>
</gene>
<feature type="compositionally biased region" description="Basic and acidic residues" evidence="2">
    <location>
        <begin position="573"/>
        <end position="585"/>
    </location>
</feature>
<evidence type="ECO:0008006" key="5">
    <source>
        <dbReference type="Google" id="ProtNLM"/>
    </source>
</evidence>
<dbReference type="Proteomes" id="UP001295794">
    <property type="component" value="Unassembled WGS sequence"/>
</dbReference>
<organism evidence="3 4">
    <name type="scientific">Mycena citricolor</name>
    <dbReference type="NCBI Taxonomy" id="2018698"/>
    <lineage>
        <taxon>Eukaryota</taxon>
        <taxon>Fungi</taxon>
        <taxon>Dikarya</taxon>
        <taxon>Basidiomycota</taxon>
        <taxon>Agaricomycotina</taxon>
        <taxon>Agaricomycetes</taxon>
        <taxon>Agaricomycetidae</taxon>
        <taxon>Agaricales</taxon>
        <taxon>Marasmiineae</taxon>
        <taxon>Mycenaceae</taxon>
        <taxon>Mycena</taxon>
    </lineage>
</organism>
<keyword evidence="4" id="KW-1185">Reference proteome</keyword>
<name>A0AAD2HDA4_9AGAR</name>
<dbReference type="InterPro" id="IPR029044">
    <property type="entry name" value="Nucleotide-diphossugar_trans"/>
</dbReference>
<feature type="compositionally biased region" description="Low complexity" evidence="2">
    <location>
        <begin position="586"/>
        <end position="613"/>
    </location>
</feature>
<dbReference type="EMBL" id="CAVNYO010000183">
    <property type="protein sequence ID" value="CAK5272660.1"/>
    <property type="molecule type" value="Genomic_DNA"/>
</dbReference>
<protein>
    <recommendedName>
        <fullName evidence="5">Capsule polysaccharide biosynthesis protein</fullName>
    </recommendedName>
</protein>
<dbReference type="SUPFAM" id="SSF53448">
    <property type="entry name" value="Nucleotide-diphospho-sugar transferases"/>
    <property type="match status" value="1"/>
</dbReference>
<evidence type="ECO:0000256" key="1">
    <source>
        <dbReference type="SAM" id="Coils"/>
    </source>
</evidence>
<feature type="region of interest" description="Disordered" evidence="2">
    <location>
        <begin position="569"/>
        <end position="613"/>
    </location>
</feature>
<evidence type="ECO:0000313" key="4">
    <source>
        <dbReference type="Proteomes" id="UP001295794"/>
    </source>
</evidence>
<dbReference type="AlphaFoldDB" id="A0AAD2HDA4"/>
<keyword evidence="1" id="KW-0175">Coiled coil</keyword>
<dbReference type="Pfam" id="PF05704">
    <property type="entry name" value="Caps_synth"/>
    <property type="match status" value="1"/>
</dbReference>
<feature type="region of interest" description="Disordered" evidence="2">
    <location>
        <begin position="481"/>
        <end position="507"/>
    </location>
</feature>
<dbReference type="GO" id="GO:0016757">
    <property type="term" value="F:glycosyltransferase activity"/>
    <property type="evidence" value="ECO:0007669"/>
    <property type="project" value="InterPro"/>
</dbReference>